<evidence type="ECO:0000256" key="1">
    <source>
        <dbReference type="ARBA" id="ARBA00004347"/>
    </source>
</evidence>
<dbReference type="STRING" id="36087.A0A077Z232"/>
<evidence type="ECO:0000256" key="2">
    <source>
        <dbReference type="ARBA" id="ARBA00022574"/>
    </source>
</evidence>
<dbReference type="GO" id="GO:0006888">
    <property type="term" value="P:endoplasmic reticulum to Golgi vesicle-mediated transport"/>
    <property type="evidence" value="ECO:0007669"/>
    <property type="project" value="TreeGrafter"/>
</dbReference>
<keyword evidence="2 4" id="KW-0853">WD repeat</keyword>
<protein>
    <submittedName>
        <fullName evidence="5">WD40 domain containing protein</fullName>
    </submittedName>
</protein>
<dbReference type="AlphaFoldDB" id="A0A077Z232"/>
<dbReference type="SMART" id="SM00320">
    <property type="entry name" value="WD40"/>
    <property type="match status" value="2"/>
</dbReference>
<comment type="subcellular location">
    <subcellularLocation>
        <location evidence="1">Cytoplasmic vesicle</location>
        <location evidence="1">COPI-coated vesicle membrane</location>
        <topology evidence="1">Peripheral membrane protein</topology>
        <orientation evidence="1">Cytoplasmic side</orientation>
    </subcellularLocation>
</comment>
<dbReference type="OrthoDB" id="7668193at2759"/>
<dbReference type="InterPro" id="IPR050844">
    <property type="entry name" value="Coatomer_complex_subunit"/>
</dbReference>
<proteinExistence type="predicted"/>
<dbReference type="PANTHER" id="PTHR19876:SF2">
    <property type="entry name" value="COATOMER SUBUNIT BETA"/>
    <property type="match status" value="1"/>
</dbReference>
<dbReference type="GO" id="GO:0006891">
    <property type="term" value="P:intra-Golgi vesicle-mediated transport"/>
    <property type="evidence" value="ECO:0007669"/>
    <property type="project" value="TreeGrafter"/>
</dbReference>
<reference evidence="5" key="1">
    <citation type="submission" date="2014-01" db="EMBL/GenBank/DDBJ databases">
        <authorList>
            <person name="Aslett M."/>
        </authorList>
    </citation>
    <scope>NUCLEOTIDE SEQUENCE</scope>
</reference>
<sequence>MKYAFGITAGTSYFTAVSFGKLHDRQCLLAGKKNGELEVRSYRTLRSIVCLKETEDCQVRSCGFFKQGVWAHFRASLIKFWQILPDLTSTVINQIPAPYTGFCAAFVFNSASVGEEVLILPEESNDWAVITVHCFQRQLSYSLKTSGSTVLTKPVESNIFSLLPIEDHSTKFNSLFVLLGTEFGSIQLWDVKKEAIVSETRIHKDIVSELDFSTERSIGVSCSPADGVSVWTIDKGFCIQQTRFLPKQQSVVSHVRIFPGDVDMFIIADRSGTLASLSLTSGEKKDVLSFHRKSVTCLQFAPRNLGGWLLLVCSSDGVISCWQIDAPSTDSLLARGSTTAFISS</sequence>
<reference evidence="5" key="2">
    <citation type="submission" date="2014-03" db="EMBL/GenBank/DDBJ databases">
        <title>The whipworm genome and dual-species transcriptomics of an intimate host-pathogen interaction.</title>
        <authorList>
            <person name="Foth B.J."/>
            <person name="Tsai I.J."/>
            <person name="Reid A.J."/>
            <person name="Bancroft A.J."/>
            <person name="Nichol S."/>
            <person name="Tracey A."/>
            <person name="Holroyd N."/>
            <person name="Cotton J.A."/>
            <person name="Stanley E.J."/>
            <person name="Zarowiecki M."/>
            <person name="Liu J.Z."/>
            <person name="Huckvale T."/>
            <person name="Cooper P.J."/>
            <person name="Grencis R.K."/>
            <person name="Berriman M."/>
        </authorList>
    </citation>
    <scope>NUCLEOTIDE SEQUENCE [LARGE SCALE GENOMIC DNA]</scope>
</reference>
<dbReference type="InterPro" id="IPR015943">
    <property type="entry name" value="WD40/YVTN_repeat-like_dom_sf"/>
</dbReference>
<dbReference type="PANTHER" id="PTHR19876">
    <property type="entry name" value="COATOMER"/>
    <property type="match status" value="1"/>
</dbReference>
<dbReference type="SUPFAM" id="SSF50978">
    <property type="entry name" value="WD40 repeat-like"/>
    <property type="match status" value="1"/>
</dbReference>
<dbReference type="Proteomes" id="UP000030665">
    <property type="component" value="Unassembled WGS sequence"/>
</dbReference>
<keyword evidence="3" id="KW-0677">Repeat</keyword>
<dbReference type="InterPro" id="IPR036322">
    <property type="entry name" value="WD40_repeat_dom_sf"/>
</dbReference>
<dbReference type="Gene3D" id="2.130.10.10">
    <property type="entry name" value="YVTN repeat-like/Quinoprotein amine dehydrogenase"/>
    <property type="match status" value="1"/>
</dbReference>
<feature type="repeat" description="WD" evidence="4">
    <location>
        <begin position="288"/>
        <end position="332"/>
    </location>
</feature>
<keyword evidence="6" id="KW-1185">Reference proteome</keyword>
<evidence type="ECO:0000256" key="3">
    <source>
        <dbReference type="ARBA" id="ARBA00022737"/>
    </source>
</evidence>
<dbReference type="PROSITE" id="PS50082">
    <property type="entry name" value="WD_REPEATS_2"/>
    <property type="match status" value="1"/>
</dbReference>
<gene>
    <name evidence="5" type="ORF">TTRE_0000222801</name>
</gene>
<evidence type="ECO:0000313" key="5">
    <source>
        <dbReference type="EMBL" id="CDW53959.1"/>
    </source>
</evidence>
<dbReference type="GO" id="GO:0006886">
    <property type="term" value="P:intracellular protein transport"/>
    <property type="evidence" value="ECO:0007669"/>
    <property type="project" value="TreeGrafter"/>
</dbReference>
<dbReference type="InterPro" id="IPR001680">
    <property type="entry name" value="WD40_rpt"/>
</dbReference>
<dbReference type="GO" id="GO:0006890">
    <property type="term" value="P:retrograde vesicle-mediated transport, Golgi to endoplasmic reticulum"/>
    <property type="evidence" value="ECO:0007669"/>
    <property type="project" value="TreeGrafter"/>
</dbReference>
<dbReference type="GO" id="GO:0030126">
    <property type="term" value="C:COPI vesicle coat"/>
    <property type="evidence" value="ECO:0007669"/>
    <property type="project" value="TreeGrafter"/>
</dbReference>
<dbReference type="EMBL" id="HG805875">
    <property type="protein sequence ID" value="CDW53959.1"/>
    <property type="molecule type" value="Genomic_DNA"/>
</dbReference>
<evidence type="ECO:0000313" key="6">
    <source>
        <dbReference type="Proteomes" id="UP000030665"/>
    </source>
</evidence>
<organism evidence="5 6">
    <name type="scientific">Trichuris trichiura</name>
    <name type="common">Whipworm</name>
    <name type="synonym">Trichocephalus trichiurus</name>
    <dbReference type="NCBI Taxonomy" id="36087"/>
    <lineage>
        <taxon>Eukaryota</taxon>
        <taxon>Metazoa</taxon>
        <taxon>Ecdysozoa</taxon>
        <taxon>Nematoda</taxon>
        <taxon>Enoplea</taxon>
        <taxon>Dorylaimia</taxon>
        <taxon>Trichinellida</taxon>
        <taxon>Trichuridae</taxon>
        <taxon>Trichuris</taxon>
    </lineage>
</organism>
<evidence type="ECO:0000256" key="4">
    <source>
        <dbReference type="PROSITE-ProRule" id="PRU00221"/>
    </source>
</evidence>
<accession>A0A077Z232</accession>
<name>A0A077Z232_TRITR</name>